<feature type="domain" description="ABC transmembrane type-1" evidence="9">
    <location>
        <begin position="70"/>
        <end position="276"/>
    </location>
</feature>
<evidence type="ECO:0000313" key="10">
    <source>
        <dbReference type="EMBL" id="MBW8267896.1"/>
    </source>
</evidence>
<feature type="transmembrane region" description="Helical" evidence="8">
    <location>
        <begin position="106"/>
        <end position="128"/>
    </location>
</feature>
<dbReference type="EMBL" id="JAHZUY010000001">
    <property type="protein sequence ID" value="MBW8267896.1"/>
    <property type="molecule type" value="Genomic_DNA"/>
</dbReference>
<dbReference type="Gene3D" id="1.10.3720.10">
    <property type="entry name" value="MetI-like"/>
    <property type="match status" value="1"/>
</dbReference>
<keyword evidence="3 8" id="KW-0813">Transport</keyword>
<comment type="subcellular location">
    <subcellularLocation>
        <location evidence="1 8">Cell membrane</location>
        <topology evidence="1 8">Multi-pass membrane protein</topology>
    </subcellularLocation>
</comment>
<proteinExistence type="inferred from homology"/>
<evidence type="ECO:0000313" key="11">
    <source>
        <dbReference type="Proteomes" id="UP001519924"/>
    </source>
</evidence>
<keyword evidence="4" id="KW-1003">Cell membrane</keyword>
<feature type="transmembrane region" description="Helical" evidence="8">
    <location>
        <begin position="255"/>
        <end position="276"/>
    </location>
</feature>
<dbReference type="InterPro" id="IPR035906">
    <property type="entry name" value="MetI-like_sf"/>
</dbReference>
<comment type="similarity">
    <text evidence="2">Belongs to the binding-protein-dependent transport system permease family. CysTW subfamily.</text>
</comment>
<keyword evidence="7 8" id="KW-0472">Membrane</keyword>
<sequence length="283" mass="30224">MRRLAVLAPASAWLALFVAAPAVVLLGIALGEADAGVPPFRPPFAADGTWQGSFANFATVLTDPFYRDAFLRSLVVAFATASLCLLIAYPMALAIARVPEARRTPLLLAVLLPFWTGFLIRVGAWIGLLRDAGWLNGVLRALGLIEAPLPLLYSDLAMYLGMVHAYLPFAVLPLHAVLARRDPALEEAAAGLGARPATVFLTVTLPLSAPGAAAAFLLVFIPAAGEFVIPDLLGPPEAQLVGRVLWGEFFQNRDWPLAAALAVVLLALLILPLRLFQRLEARP</sequence>
<evidence type="ECO:0000256" key="8">
    <source>
        <dbReference type="RuleBase" id="RU363032"/>
    </source>
</evidence>
<comment type="caution">
    <text evidence="10">The sequence shown here is derived from an EMBL/GenBank/DDBJ whole genome shotgun (WGS) entry which is preliminary data.</text>
</comment>
<keyword evidence="5 8" id="KW-0812">Transmembrane</keyword>
<dbReference type="PANTHER" id="PTHR42929:SF3">
    <property type="entry name" value="PUTRESCINE TRANSPORT SYSTEM PERMEASE PROTEIN POTH"/>
    <property type="match status" value="1"/>
</dbReference>
<dbReference type="PROSITE" id="PS50928">
    <property type="entry name" value="ABC_TM1"/>
    <property type="match status" value="1"/>
</dbReference>
<evidence type="ECO:0000256" key="3">
    <source>
        <dbReference type="ARBA" id="ARBA00022448"/>
    </source>
</evidence>
<feature type="transmembrane region" description="Helical" evidence="8">
    <location>
        <begin position="156"/>
        <end position="178"/>
    </location>
</feature>
<evidence type="ECO:0000256" key="1">
    <source>
        <dbReference type="ARBA" id="ARBA00004651"/>
    </source>
</evidence>
<name>A0ABS7EX08_9PROT</name>
<dbReference type="SUPFAM" id="SSF161098">
    <property type="entry name" value="MetI-like"/>
    <property type="match status" value="1"/>
</dbReference>
<evidence type="ECO:0000259" key="9">
    <source>
        <dbReference type="PROSITE" id="PS50928"/>
    </source>
</evidence>
<feature type="transmembrane region" description="Helical" evidence="8">
    <location>
        <begin position="199"/>
        <end position="224"/>
    </location>
</feature>
<keyword evidence="11" id="KW-1185">Reference proteome</keyword>
<gene>
    <name evidence="10" type="ORF">K1J50_00155</name>
</gene>
<dbReference type="Pfam" id="PF00528">
    <property type="entry name" value="BPD_transp_1"/>
    <property type="match status" value="1"/>
</dbReference>
<dbReference type="InterPro" id="IPR000515">
    <property type="entry name" value="MetI-like"/>
</dbReference>
<feature type="transmembrane region" description="Helical" evidence="8">
    <location>
        <begin position="69"/>
        <end position="94"/>
    </location>
</feature>
<dbReference type="PANTHER" id="PTHR42929">
    <property type="entry name" value="INNER MEMBRANE ABC TRANSPORTER PERMEASE PROTEIN YDCU-RELATED-RELATED"/>
    <property type="match status" value="1"/>
</dbReference>
<evidence type="ECO:0000256" key="4">
    <source>
        <dbReference type="ARBA" id="ARBA00022475"/>
    </source>
</evidence>
<organism evidence="10 11">
    <name type="scientific">Caldovatus aquaticus</name>
    <dbReference type="NCBI Taxonomy" id="2865671"/>
    <lineage>
        <taxon>Bacteria</taxon>
        <taxon>Pseudomonadati</taxon>
        <taxon>Pseudomonadota</taxon>
        <taxon>Alphaproteobacteria</taxon>
        <taxon>Acetobacterales</taxon>
        <taxon>Roseomonadaceae</taxon>
        <taxon>Caldovatus</taxon>
    </lineage>
</organism>
<dbReference type="Proteomes" id="UP001519924">
    <property type="component" value="Unassembled WGS sequence"/>
</dbReference>
<accession>A0ABS7EX08</accession>
<evidence type="ECO:0000256" key="6">
    <source>
        <dbReference type="ARBA" id="ARBA00022989"/>
    </source>
</evidence>
<keyword evidence="6 8" id="KW-1133">Transmembrane helix</keyword>
<protein>
    <submittedName>
        <fullName evidence="10">ABC transporter permease subunit</fullName>
    </submittedName>
</protein>
<reference evidence="10 11" key="1">
    <citation type="submission" date="2021-08" db="EMBL/GenBank/DDBJ databases">
        <title>Caldovatus sediminis gen. nov., sp. nov., a moderately thermophilic bacterium isolated from a hot spring.</title>
        <authorList>
            <person name="Hu C.-J."/>
            <person name="Li W.-J."/>
            <person name="Xian W.-D."/>
        </authorList>
    </citation>
    <scope>NUCLEOTIDE SEQUENCE [LARGE SCALE GENOMIC DNA]</scope>
    <source>
        <strain evidence="10 11">SYSU G05006</strain>
    </source>
</reference>
<dbReference type="CDD" id="cd06261">
    <property type="entry name" value="TM_PBP2"/>
    <property type="match status" value="1"/>
</dbReference>
<dbReference type="RefSeq" id="WP_220115406.1">
    <property type="nucleotide sequence ID" value="NZ_JAHZUY010000001.1"/>
</dbReference>
<evidence type="ECO:0000256" key="2">
    <source>
        <dbReference type="ARBA" id="ARBA00007069"/>
    </source>
</evidence>
<evidence type="ECO:0000256" key="7">
    <source>
        <dbReference type="ARBA" id="ARBA00023136"/>
    </source>
</evidence>
<evidence type="ECO:0000256" key="5">
    <source>
        <dbReference type="ARBA" id="ARBA00022692"/>
    </source>
</evidence>